<proteinExistence type="predicted"/>
<evidence type="ECO:0008006" key="3">
    <source>
        <dbReference type="Google" id="ProtNLM"/>
    </source>
</evidence>
<dbReference type="EMBL" id="JAENRR010000057">
    <property type="protein sequence ID" value="MBK3519211.1"/>
    <property type="molecule type" value="Genomic_DNA"/>
</dbReference>
<dbReference type="Gene3D" id="3.40.50.2000">
    <property type="entry name" value="Glycogen Phosphorylase B"/>
    <property type="match status" value="1"/>
</dbReference>
<name>A0ABS1HNK0_9BACT</name>
<organism evidence="1 2">
    <name type="scientific">Carboxylicivirga marina</name>
    <dbReference type="NCBI Taxonomy" id="2800988"/>
    <lineage>
        <taxon>Bacteria</taxon>
        <taxon>Pseudomonadati</taxon>
        <taxon>Bacteroidota</taxon>
        <taxon>Bacteroidia</taxon>
        <taxon>Marinilabiliales</taxon>
        <taxon>Marinilabiliaceae</taxon>
        <taxon>Carboxylicivirga</taxon>
    </lineage>
</organism>
<dbReference type="SUPFAM" id="SSF53756">
    <property type="entry name" value="UDP-Glycosyltransferase/glycogen phosphorylase"/>
    <property type="match status" value="1"/>
</dbReference>
<evidence type="ECO:0000313" key="1">
    <source>
        <dbReference type="EMBL" id="MBK3519211.1"/>
    </source>
</evidence>
<keyword evidence="2" id="KW-1185">Reference proteome</keyword>
<evidence type="ECO:0000313" key="2">
    <source>
        <dbReference type="Proteomes" id="UP000605676"/>
    </source>
</evidence>
<dbReference type="Pfam" id="PF13692">
    <property type="entry name" value="Glyco_trans_1_4"/>
    <property type="match status" value="1"/>
</dbReference>
<dbReference type="Proteomes" id="UP000605676">
    <property type="component" value="Unassembled WGS sequence"/>
</dbReference>
<accession>A0ABS1HNK0</accession>
<gene>
    <name evidence="1" type="ORF">JIV24_17815</name>
</gene>
<reference evidence="1 2" key="1">
    <citation type="submission" date="2021-01" db="EMBL/GenBank/DDBJ databases">
        <title>Carboxyliciviraga sp.nov., isolated from coastal sediments.</title>
        <authorList>
            <person name="Lu D."/>
            <person name="Zhang T."/>
        </authorList>
    </citation>
    <scope>NUCLEOTIDE SEQUENCE [LARGE SCALE GENOMIC DNA]</scope>
    <source>
        <strain evidence="1 2">N1Y132</strain>
    </source>
</reference>
<sequence>MKIHIVSLTIPWPPNYGGAIDIFYKLKYLNKLGLKIHLHCYQYDREQAIELEEICTRVSYYKRELKFADALSIKPFIVKSRENKQLIEELNKDTNCIIVEGIHGLSLLDKVDNNRLFVRTHNVEQDYYKALAKASNSAFKKLYYYLEHIKLKSFELNLKFAKGLFCISPNDLNFFRRINKNAVLIPPFHQNSSVNTLEGKGDYILIHGNLQVEENIKSVEYLLNNILNKVRHQVIIAGRKPSEELINKCNTYSHIKIIDSPGHNEMEQLIKNAQVILLHTFQNTGIKLKLINSLYSGRHVICNNLMAENTMLDKLANSANTDTEWISQIDSLMQKAFMPNEITLRQRVLDKYYNNTESAKKLYSILESGTV</sequence>
<comment type="caution">
    <text evidence="1">The sequence shown here is derived from an EMBL/GenBank/DDBJ whole genome shotgun (WGS) entry which is preliminary data.</text>
</comment>
<dbReference type="RefSeq" id="WP_200466432.1">
    <property type="nucleotide sequence ID" value="NZ_JAENRR010000057.1"/>
</dbReference>
<protein>
    <recommendedName>
        <fullName evidence="3">Mannosyltransferase</fullName>
    </recommendedName>
</protein>